<keyword evidence="10" id="KW-1015">Disulfide bond</keyword>
<evidence type="ECO:0000256" key="2">
    <source>
        <dbReference type="ARBA" id="ARBA00022543"/>
    </source>
</evidence>
<keyword evidence="8 15" id="KW-0297">G-protein coupled receptor</keyword>
<dbReference type="SMART" id="SM01381">
    <property type="entry name" value="7TM_GPCR_Srsx"/>
    <property type="match status" value="1"/>
</dbReference>
<evidence type="ECO:0000256" key="3">
    <source>
        <dbReference type="ARBA" id="ARBA00022606"/>
    </source>
</evidence>
<feature type="transmembrane region" description="Helical" evidence="15">
    <location>
        <begin position="264"/>
        <end position="285"/>
    </location>
</feature>
<keyword evidence="7 15" id="KW-0157">Chromophore</keyword>
<evidence type="ECO:0000259" key="16">
    <source>
        <dbReference type="PROSITE" id="PS50262"/>
    </source>
</evidence>
<keyword evidence="18" id="KW-1185">Reference proteome</keyword>
<evidence type="ECO:0000256" key="1">
    <source>
        <dbReference type="ARBA" id="ARBA00004141"/>
    </source>
</evidence>
<keyword evidence="14" id="KW-0844">Vision</keyword>
<evidence type="ECO:0000256" key="8">
    <source>
        <dbReference type="ARBA" id="ARBA00023040"/>
    </source>
</evidence>
<dbReference type="InterPro" id="IPR001760">
    <property type="entry name" value="Opsin"/>
</dbReference>
<evidence type="ECO:0000256" key="10">
    <source>
        <dbReference type="ARBA" id="ARBA00023157"/>
    </source>
</evidence>
<name>A0A482XMQ1_LAOST</name>
<evidence type="ECO:0000256" key="6">
    <source>
        <dbReference type="ARBA" id="ARBA00022989"/>
    </source>
</evidence>
<feature type="transmembrane region" description="Helical" evidence="15">
    <location>
        <begin position="153"/>
        <end position="172"/>
    </location>
</feature>
<keyword evidence="11 15" id="KW-0675">Receptor</keyword>
<feature type="transmembrane region" description="Helical" evidence="15">
    <location>
        <begin position="34"/>
        <end position="58"/>
    </location>
</feature>
<dbReference type="SUPFAM" id="SSF81321">
    <property type="entry name" value="Family A G protein-coupled receptor-like"/>
    <property type="match status" value="1"/>
</dbReference>
<keyword evidence="9 15" id="KW-0472">Membrane</keyword>
<organism evidence="17 18">
    <name type="scientific">Laodelphax striatellus</name>
    <name type="common">Small brown planthopper</name>
    <name type="synonym">Delphax striatella</name>
    <dbReference type="NCBI Taxonomy" id="195883"/>
    <lineage>
        <taxon>Eukaryota</taxon>
        <taxon>Metazoa</taxon>
        <taxon>Ecdysozoa</taxon>
        <taxon>Arthropoda</taxon>
        <taxon>Hexapoda</taxon>
        <taxon>Insecta</taxon>
        <taxon>Pterygota</taxon>
        <taxon>Neoptera</taxon>
        <taxon>Paraneoptera</taxon>
        <taxon>Hemiptera</taxon>
        <taxon>Auchenorrhyncha</taxon>
        <taxon>Fulgoroidea</taxon>
        <taxon>Delphacidae</taxon>
        <taxon>Criomorphinae</taxon>
        <taxon>Laodelphax</taxon>
    </lineage>
</organism>
<dbReference type="GO" id="GO:0007602">
    <property type="term" value="P:phototransduction"/>
    <property type="evidence" value="ECO:0007669"/>
    <property type="project" value="UniProtKB-KW"/>
</dbReference>
<evidence type="ECO:0000256" key="11">
    <source>
        <dbReference type="ARBA" id="ARBA00023170"/>
    </source>
</evidence>
<sequence>MDDEDAADISELDFQEIFNESRPGYPRVSKEVHYIMGTVLAVVGVAGLLGNIVVLFVFTRFRRLRGPFSCFIVNLAFADLGTSVLHVMAVISCFKERWAFGQLGCMVYAAGVGHFGLLSIVTLSAIAVERYMVITAKPISGQWKITERGSRKVCLLAWSYCFALSLPPLFGWSRYIPEGFFTSCSWDYSSRTAANRAFYIYLLIFGFILPVTIITYCYTFILMAIFEHGKEMTSIKTHEGGRKKMSSTVSTAAPVSSTIRTAEIILVLVVLFMISWTPYAIVTLIGQFGNKGVITPWLSALPAFFAKASVVYNPIVYGLSHPHFRASLRQYFASGSPESLARAQSSLRVSHSNRHHTHFRCFHMGDGSKRYYSEPDNRSIVQSYRSNPPYWKSTQRNVSTTLCNSRSSLQGGNGEVMVVTTSSQTPLCTFYESPVLSKTCRLEQITSS</sequence>
<keyword evidence="2 15" id="KW-0600">Photoreceptor protein</keyword>
<dbReference type="PROSITE" id="PS00237">
    <property type="entry name" value="G_PROTEIN_RECEP_F1_1"/>
    <property type="match status" value="1"/>
</dbReference>
<dbReference type="GO" id="GO:0009881">
    <property type="term" value="F:photoreceptor activity"/>
    <property type="evidence" value="ECO:0007669"/>
    <property type="project" value="UniProtKB-KW"/>
</dbReference>
<evidence type="ECO:0000256" key="14">
    <source>
        <dbReference type="ARBA" id="ARBA00023305"/>
    </source>
</evidence>
<evidence type="ECO:0000313" key="17">
    <source>
        <dbReference type="EMBL" id="RZF46997.1"/>
    </source>
</evidence>
<feature type="domain" description="G-protein coupled receptors family 1 profile" evidence="16">
    <location>
        <begin position="50"/>
        <end position="317"/>
    </location>
</feature>
<dbReference type="EMBL" id="QKKF02005128">
    <property type="protein sequence ID" value="RZF46997.1"/>
    <property type="molecule type" value="Genomic_DNA"/>
</dbReference>
<comment type="caution">
    <text evidence="17">The sequence shown here is derived from an EMBL/GenBank/DDBJ whole genome shotgun (WGS) entry which is preliminary data.</text>
</comment>
<dbReference type="InterPro" id="IPR017452">
    <property type="entry name" value="GPCR_Rhodpsn_7TM"/>
</dbReference>
<evidence type="ECO:0000256" key="9">
    <source>
        <dbReference type="ARBA" id="ARBA00023136"/>
    </source>
</evidence>
<keyword evidence="12" id="KW-0325">Glycoprotein</keyword>
<dbReference type="Proteomes" id="UP000291343">
    <property type="component" value="Unassembled WGS sequence"/>
</dbReference>
<feature type="transmembrane region" description="Helical" evidence="15">
    <location>
        <begin position="297"/>
        <end position="319"/>
    </location>
</feature>
<feature type="transmembrane region" description="Helical" evidence="15">
    <location>
        <begin position="111"/>
        <end position="132"/>
    </location>
</feature>
<keyword evidence="4 15" id="KW-0812">Transmembrane</keyword>
<feature type="transmembrane region" description="Helical" evidence="15">
    <location>
        <begin position="198"/>
        <end position="226"/>
    </location>
</feature>
<evidence type="ECO:0000256" key="7">
    <source>
        <dbReference type="ARBA" id="ARBA00022991"/>
    </source>
</evidence>
<dbReference type="InParanoid" id="A0A482XMQ1"/>
<dbReference type="Pfam" id="PF00001">
    <property type="entry name" value="7tm_1"/>
    <property type="match status" value="1"/>
</dbReference>
<dbReference type="OrthoDB" id="9996086at2759"/>
<keyword evidence="5 15" id="KW-0681">Retinal protein</keyword>
<proteinExistence type="inferred from homology"/>
<reference evidence="17 18" key="1">
    <citation type="journal article" date="2017" name="Gigascience">
        <title>Genome sequence of the small brown planthopper, Laodelphax striatellus.</title>
        <authorList>
            <person name="Zhu J."/>
            <person name="Jiang F."/>
            <person name="Wang X."/>
            <person name="Yang P."/>
            <person name="Bao Y."/>
            <person name="Zhao W."/>
            <person name="Wang W."/>
            <person name="Lu H."/>
            <person name="Wang Q."/>
            <person name="Cui N."/>
            <person name="Li J."/>
            <person name="Chen X."/>
            <person name="Luo L."/>
            <person name="Yu J."/>
            <person name="Kang L."/>
            <person name="Cui F."/>
        </authorList>
    </citation>
    <scope>NUCLEOTIDE SEQUENCE [LARGE SCALE GENOMIC DNA]</scope>
    <source>
        <strain evidence="17">Lst14</strain>
    </source>
</reference>
<dbReference type="GO" id="GO:0007601">
    <property type="term" value="P:visual perception"/>
    <property type="evidence" value="ECO:0007669"/>
    <property type="project" value="UniProtKB-KW"/>
</dbReference>
<evidence type="ECO:0000313" key="18">
    <source>
        <dbReference type="Proteomes" id="UP000291343"/>
    </source>
</evidence>
<comment type="subcellular location">
    <subcellularLocation>
        <location evidence="1 15">Membrane</location>
        <topology evidence="1 15">Multi-pass membrane protein</topology>
    </subcellularLocation>
</comment>
<dbReference type="PRINTS" id="PR00238">
    <property type="entry name" value="OPSIN"/>
</dbReference>
<feature type="transmembrane region" description="Helical" evidence="15">
    <location>
        <begin position="70"/>
        <end position="91"/>
    </location>
</feature>
<evidence type="ECO:0000256" key="5">
    <source>
        <dbReference type="ARBA" id="ARBA00022925"/>
    </source>
</evidence>
<accession>A0A482XMQ1</accession>
<dbReference type="FunFam" id="1.20.1070.10:FF:000044">
    <property type="entry name" value="Opsin, ultraviolet-sensitive"/>
    <property type="match status" value="1"/>
</dbReference>
<protein>
    <recommendedName>
        <fullName evidence="16">G-protein coupled receptors family 1 profile domain-containing protein</fullName>
    </recommendedName>
</protein>
<evidence type="ECO:0000256" key="13">
    <source>
        <dbReference type="ARBA" id="ARBA00023224"/>
    </source>
</evidence>
<dbReference type="Gene3D" id="1.20.1070.10">
    <property type="entry name" value="Rhodopsin 7-helix transmembrane proteins"/>
    <property type="match status" value="1"/>
</dbReference>
<dbReference type="STRING" id="195883.A0A482XMQ1"/>
<dbReference type="SMR" id="A0A482XMQ1"/>
<evidence type="ECO:0000256" key="12">
    <source>
        <dbReference type="ARBA" id="ARBA00023180"/>
    </source>
</evidence>
<dbReference type="GO" id="GO:0004930">
    <property type="term" value="F:G protein-coupled receptor activity"/>
    <property type="evidence" value="ECO:0007669"/>
    <property type="project" value="UniProtKB-KW"/>
</dbReference>
<comment type="similarity">
    <text evidence="15">Belongs to the G-protein coupled receptor 1 family. Opsin subfamily.</text>
</comment>
<dbReference type="PROSITE" id="PS50262">
    <property type="entry name" value="G_PROTEIN_RECEP_F1_2"/>
    <property type="match status" value="1"/>
</dbReference>
<evidence type="ECO:0000256" key="4">
    <source>
        <dbReference type="ARBA" id="ARBA00022692"/>
    </source>
</evidence>
<dbReference type="GO" id="GO:0016020">
    <property type="term" value="C:membrane"/>
    <property type="evidence" value="ECO:0007669"/>
    <property type="project" value="UniProtKB-SubCell"/>
</dbReference>
<dbReference type="PANTHER" id="PTHR24240">
    <property type="entry name" value="OPSIN"/>
    <property type="match status" value="1"/>
</dbReference>
<keyword evidence="6 15" id="KW-1133">Transmembrane helix</keyword>
<evidence type="ECO:0000256" key="15">
    <source>
        <dbReference type="RuleBase" id="RU004951"/>
    </source>
</evidence>
<dbReference type="PRINTS" id="PR00237">
    <property type="entry name" value="GPCRRHODOPSN"/>
</dbReference>
<dbReference type="AlphaFoldDB" id="A0A482XMQ1"/>
<keyword evidence="13 15" id="KW-0807">Transducer</keyword>
<gene>
    <name evidence="17" type="ORF">LSTR_LSTR014303</name>
</gene>
<dbReference type="InterPro" id="IPR000276">
    <property type="entry name" value="GPCR_Rhodpsn"/>
</dbReference>
<keyword evidence="3 15" id="KW-0716">Sensory transduction</keyword>
<dbReference type="InterPro" id="IPR050125">
    <property type="entry name" value="GPCR_opsins"/>
</dbReference>